<evidence type="ECO:0000313" key="1">
    <source>
        <dbReference type="EMBL" id="ROI10808.1"/>
    </source>
</evidence>
<reference evidence="2" key="1">
    <citation type="submission" date="2018-11" db="EMBL/GenBank/DDBJ databases">
        <title>Proposal to divide the Flavobacteriaceae and reorganize its genera based on Amino Acid Identity values calculated from whole genome sequences.</title>
        <authorList>
            <person name="Nicholson A.C."/>
            <person name="Gulvik C.A."/>
            <person name="Whitney A.M."/>
            <person name="Humrighouse B.W."/>
            <person name="Bell M."/>
            <person name="Holmes B."/>
            <person name="Steigerwalt A."/>
            <person name="Villarma A."/>
            <person name="Sheth M."/>
            <person name="Batra D."/>
            <person name="Pryor J."/>
            <person name="Bernardet J.-F."/>
            <person name="Hugo C."/>
            <person name="Kampfer P."/>
            <person name="Newman J."/>
            <person name="Mcquiston J.R."/>
        </authorList>
    </citation>
    <scope>NUCLEOTIDE SEQUENCE [LARGE SCALE GENOMIC DNA]</scope>
    <source>
        <strain evidence="2">H3056</strain>
    </source>
</reference>
<name>A0A3N0X0A0_9FLAO</name>
<evidence type="ECO:0000313" key="2">
    <source>
        <dbReference type="Proteomes" id="UP000270224"/>
    </source>
</evidence>
<dbReference type="PANTHER" id="PTHR40045">
    <property type="entry name" value="YCGG FAMILY PROTEIN"/>
    <property type="match status" value="1"/>
</dbReference>
<proteinExistence type="predicted"/>
<dbReference type="PANTHER" id="PTHR40045:SF1">
    <property type="entry name" value="YQCI_YCGG FAMILY PROTEIN"/>
    <property type="match status" value="1"/>
</dbReference>
<dbReference type="Pfam" id="PF08892">
    <property type="entry name" value="YqcI_YcgG"/>
    <property type="match status" value="1"/>
</dbReference>
<dbReference type="AlphaFoldDB" id="A0A3N0X0A0"/>
<accession>A0A3N0X0A0</accession>
<gene>
    <name evidence="1" type="ORF">EGI11_00410</name>
</gene>
<dbReference type="OrthoDB" id="283514at2"/>
<dbReference type="EMBL" id="RJUG01000001">
    <property type="protein sequence ID" value="ROI10808.1"/>
    <property type="molecule type" value="Genomic_DNA"/>
</dbReference>
<dbReference type="InterPro" id="IPR014988">
    <property type="entry name" value="Uncharacterised_YqcI/YcgG"/>
</dbReference>
<dbReference type="Proteomes" id="UP000270224">
    <property type="component" value="Unassembled WGS sequence"/>
</dbReference>
<sequence>MNATALAEPELKNIKENFKHFIENSGHPCIMAKSVFKMENYHMRAYDDMEDPADLQQLLSDLKQYLENYDFDGHNFETFLAVFPQNKFDDEISFEKSLWNTLQKLHELDDQQWDPRVSNDPENENFSFSLGGRAFYIIGMHPKSSRLARQAPYPTFVFNLHHQFEKLRGMGTYETVRDTIRENDANLQGEINPVLRDFGEDSEARQYSGRNVGKNWKCPFHHS</sequence>
<reference evidence="2" key="2">
    <citation type="submission" date="2018-11" db="EMBL/GenBank/DDBJ databases">
        <title>Proposal to divide the Flavobacteriaceae and reorganize its genera based on Amino Acid Identity values calculated from whole genome sequences.</title>
        <authorList>
            <person name="Nicholson A.C."/>
            <person name="Gulvik C.A."/>
            <person name="Whitney A.M."/>
            <person name="Humrighouse B.W."/>
            <person name="Bell M."/>
            <person name="Holmens B."/>
            <person name="Steigerwalt A."/>
            <person name="Villarma A."/>
            <person name="Sheth M."/>
            <person name="Batra D."/>
            <person name="Pryor J."/>
            <person name="Bernardet J.-F."/>
            <person name="Hugo C."/>
            <person name="Kampfer P."/>
            <person name="Newman J."/>
            <person name="Mcquiston J.R."/>
        </authorList>
    </citation>
    <scope>NUCLEOTIDE SEQUENCE [LARGE SCALE GENOMIC DNA]</scope>
    <source>
        <strain evidence="2">H3056</strain>
    </source>
</reference>
<comment type="caution">
    <text evidence="1">The sequence shown here is derived from an EMBL/GenBank/DDBJ whole genome shotgun (WGS) entry which is preliminary data.</text>
</comment>
<dbReference type="RefSeq" id="WP_123264894.1">
    <property type="nucleotide sequence ID" value="NZ_RJUG01000001.1"/>
</dbReference>
<organism evidence="1 2">
    <name type="scientific">Kaistella daneshvariae</name>
    <dbReference type="NCBI Taxonomy" id="2487074"/>
    <lineage>
        <taxon>Bacteria</taxon>
        <taxon>Pseudomonadati</taxon>
        <taxon>Bacteroidota</taxon>
        <taxon>Flavobacteriia</taxon>
        <taxon>Flavobacteriales</taxon>
        <taxon>Weeksellaceae</taxon>
        <taxon>Chryseobacterium group</taxon>
        <taxon>Kaistella</taxon>
    </lineage>
</organism>
<protein>
    <submittedName>
        <fullName evidence="1">YqcI/YcgG family protein</fullName>
    </submittedName>
</protein>
<dbReference type="NCBIfam" id="NF041366">
    <property type="entry name" value="GntA_guanitoxin"/>
    <property type="match status" value="1"/>
</dbReference>